<organism evidence="2 3">
    <name type="scientific">Pyrococcus horikoshii</name>
    <dbReference type="NCBI Taxonomy" id="53953"/>
    <lineage>
        <taxon>Archaea</taxon>
        <taxon>Methanobacteriati</taxon>
        <taxon>Methanobacteriota</taxon>
        <taxon>Thermococci</taxon>
        <taxon>Thermococcales</taxon>
        <taxon>Thermococcaceae</taxon>
        <taxon>Pyrococcus</taxon>
    </lineage>
</organism>
<protein>
    <recommendedName>
        <fullName evidence="4">PEGA domain-containing protein</fullName>
    </recommendedName>
</protein>
<sequence>MKKAGVLLALLMLFSLISFTGKQVSAIDGEVIRVVFELSESYDIQKALSVLNQTNSTYQYDETTWVILDGQNVIIASTDMWDLFKEPSNSAVDSSEWKADSIASQILQKFIDGGVVSADAYYRRVVVQTSFITNAKYVYIVHYFIKNAQKREFIIKLAYPRVFWRMYAFTAWDHGQTVVNIYDYLTEDNTVSREYYYKGTGKPHHTREGEVLVNTWQSYIQNKSVAVYTETAEHYVDDSWMHFRLVFFSNEDYSTGIEGINGHTGVASTEIIKIEYEPIKYNVKFSIKDALTGQGLSEVKVKEGDAVIGTIDDGGILKLPKGVHNLTFEKSGYWSVQKTVDVQGDTSVTVEMYPSSAAFIFKDFPSNISIPENTIYTLSFTISPIDTSGTYNTYLTISGLSDILEVRKNGQLISPESGKYYLGDIGGDTQISIKFKAGSVGTHSFTVTLTSNDAIASKTYTTSKQVVYKVEPLPFSIQFPSEWQVGANELRISESSGQSYLITVILRDKNGTEVWSDSHAFGPYEAYTFQVNVPSEGFYTLELQWNGQVAVFDIQVNPAITLLIQTITAREGDIATVQVKIRNPSSETKYYTIVLEGPIIEGNVSKSVSVAPLSEKTVDLAFQVPNDLTYDAYDLTLKVLEGDSVQFQDTVHLIIDNSGSGFSFPIGEGSDTWLWVGVGVFVLLLFIAALRRR</sequence>
<dbReference type="Proteomes" id="UP000617544">
    <property type="component" value="Unassembled WGS sequence"/>
</dbReference>
<proteinExistence type="predicted"/>
<evidence type="ECO:0000313" key="2">
    <source>
        <dbReference type="EMBL" id="HII60210.1"/>
    </source>
</evidence>
<dbReference type="AlphaFoldDB" id="A0A832SVG1"/>
<accession>A0A832SVG1</accession>
<dbReference type="EMBL" id="DUJN01000002">
    <property type="protein sequence ID" value="HII60210.1"/>
    <property type="molecule type" value="Genomic_DNA"/>
</dbReference>
<gene>
    <name evidence="2" type="ORF">HA331_00275</name>
</gene>
<keyword evidence="1" id="KW-1133">Transmembrane helix</keyword>
<evidence type="ECO:0008006" key="4">
    <source>
        <dbReference type="Google" id="ProtNLM"/>
    </source>
</evidence>
<feature type="transmembrane region" description="Helical" evidence="1">
    <location>
        <begin position="672"/>
        <end position="690"/>
    </location>
</feature>
<reference evidence="2" key="1">
    <citation type="journal article" date="2020" name="bioRxiv">
        <title>A rank-normalized archaeal taxonomy based on genome phylogeny resolves widespread incomplete and uneven classifications.</title>
        <authorList>
            <person name="Rinke C."/>
            <person name="Chuvochina M."/>
            <person name="Mussig A.J."/>
            <person name="Chaumeil P.-A."/>
            <person name="Waite D.W."/>
            <person name="Whitman W.B."/>
            <person name="Parks D.H."/>
            <person name="Hugenholtz P."/>
        </authorList>
    </citation>
    <scope>NUCLEOTIDE SEQUENCE</scope>
    <source>
        <strain evidence="2">UBA8834</strain>
    </source>
</reference>
<comment type="caution">
    <text evidence="2">The sequence shown here is derived from an EMBL/GenBank/DDBJ whole genome shotgun (WGS) entry which is preliminary data.</text>
</comment>
<evidence type="ECO:0000256" key="1">
    <source>
        <dbReference type="SAM" id="Phobius"/>
    </source>
</evidence>
<dbReference type="GeneID" id="25392504"/>
<dbReference type="RefSeq" id="WP_010885283.1">
    <property type="nucleotide sequence ID" value="NZ_DUJN01000002.1"/>
</dbReference>
<evidence type="ECO:0000313" key="3">
    <source>
        <dbReference type="Proteomes" id="UP000617544"/>
    </source>
</evidence>
<name>A0A832SVG1_PYRHR</name>
<keyword evidence="1" id="KW-0472">Membrane</keyword>
<keyword evidence="1" id="KW-0812">Transmembrane</keyword>